<dbReference type="Pfam" id="PF04542">
    <property type="entry name" value="Sigma70_r2"/>
    <property type="match status" value="1"/>
</dbReference>
<comment type="similarity">
    <text evidence="1">Belongs to the sigma-70 factor family. ECF subfamily.</text>
</comment>
<evidence type="ECO:0000256" key="6">
    <source>
        <dbReference type="SAM" id="MobiDB-lite"/>
    </source>
</evidence>
<dbReference type="InterPro" id="IPR039425">
    <property type="entry name" value="RNA_pol_sigma-70-like"/>
</dbReference>
<dbReference type="NCBIfam" id="TIGR02937">
    <property type="entry name" value="sigma70-ECF"/>
    <property type="match status" value="1"/>
</dbReference>
<dbReference type="SUPFAM" id="SSF88659">
    <property type="entry name" value="Sigma3 and sigma4 domains of RNA polymerase sigma factors"/>
    <property type="match status" value="1"/>
</dbReference>
<dbReference type="PANTHER" id="PTHR43133">
    <property type="entry name" value="RNA POLYMERASE ECF-TYPE SIGMA FACTO"/>
    <property type="match status" value="1"/>
</dbReference>
<evidence type="ECO:0000256" key="1">
    <source>
        <dbReference type="ARBA" id="ARBA00010641"/>
    </source>
</evidence>
<evidence type="ECO:0000259" key="7">
    <source>
        <dbReference type="Pfam" id="PF04542"/>
    </source>
</evidence>
<name>A0ABY1CTI4_MYXFU</name>
<evidence type="ECO:0000313" key="10">
    <source>
        <dbReference type="Proteomes" id="UP000183760"/>
    </source>
</evidence>
<proteinExistence type="inferred from homology"/>
<evidence type="ECO:0000256" key="3">
    <source>
        <dbReference type="ARBA" id="ARBA00023082"/>
    </source>
</evidence>
<keyword evidence="5" id="KW-0804">Transcription</keyword>
<organism evidence="9 10">
    <name type="scientific">Myxococcus fulvus</name>
    <dbReference type="NCBI Taxonomy" id="33"/>
    <lineage>
        <taxon>Bacteria</taxon>
        <taxon>Pseudomonadati</taxon>
        <taxon>Myxococcota</taxon>
        <taxon>Myxococcia</taxon>
        <taxon>Myxococcales</taxon>
        <taxon>Cystobacterineae</taxon>
        <taxon>Myxococcaceae</taxon>
        <taxon>Myxococcus</taxon>
    </lineage>
</organism>
<accession>A0ABY1CTI4</accession>
<evidence type="ECO:0000256" key="4">
    <source>
        <dbReference type="ARBA" id="ARBA00023125"/>
    </source>
</evidence>
<evidence type="ECO:0000313" key="9">
    <source>
        <dbReference type="EMBL" id="SEU36272.1"/>
    </source>
</evidence>
<dbReference type="InterPro" id="IPR014284">
    <property type="entry name" value="RNA_pol_sigma-70_dom"/>
</dbReference>
<dbReference type="InterPro" id="IPR013324">
    <property type="entry name" value="RNA_pol_sigma_r3/r4-like"/>
</dbReference>
<protein>
    <submittedName>
        <fullName evidence="9">RNA polymerase sigma-70 factor, ECF subfamily</fullName>
    </submittedName>
</protein>
<feature type="compositionally biased region" description="Acidic residues" evidence="6">
    <location>
        <begin position="150"/>
        <end position="160"/>
    </location>
</feature>
<feature type="domain" description="RNA polymerase sigma factor 70 region 4 type 2" evidence="8">
    <location>
        <begin position="171"/>
        <end position="220"/>
    </location>
</feature>
<dbReference type="InterPro" id="IPR013249">
    <property type="entry name" value="RNA_pol_sigma70_r4_t2"/>
</dbReference>
<dbReference type="InterPro" id="IPR013325">
    <property type="entry name" value="RNA_pol_sigma_r2"/>
</dbReference>
<dbReference type="Proteomes" id="UP000183760">
    <property type="component" value="Unassembled WGS sequence"/>
</dbReference>
<evidence type="ECO:0000256" key="5">
    <source>
        <dbReference type="ARBA" id="ARBA00023163"/>
    </source>
</evidence>
<keyword evidence="2" id="KW-0805">Transcription regulation</keyword>
<evidence type="ECO:0000259" key="8">
    <source>
        <dbReference type="Pfam" id="PF08281"/>
    </source>
</evidence>
<sequence length="242" mass="27139">MDGGALLQGGTSRRVPEGERPVIFRDAQALATAASPEERPGPGPAIPPTSDETQLRLLVSRLQDGDLTAFERLYEMTKVDAARTLRHLVGNRVDVEDLLQETYLRLLTAVKGYRGESRFRTFFYRVCSNVALSHLRWKRRRPEDSVAEPPECESTGEDPEAAAQRRQAARLVELALERLKPKKRIVFVYYELCGMSPDEIAEAVGSSPNTVRSRLHHARLEFNEAMQRLLATRRPGGPYGSP</sequence>
<dbReference type="Pfam" id="PF08281">
    <property type="entry name" value="Sigma70_r4_2"/>
    <property type="match status" value="1"/>
</dbReference>
<keyword evidence="4" id="KW-0238">DNA-binding</keyword>
<feature type="domain" description="RNA polymerase sigma-70 region 2" evidence="7">
    <location>
        <begin position="73"/>
        <end position="140"/>
    </location>
</feature>
<dbReference type="Gene3D" id="1.10.10.10">
    <property type="entry name" value="Winged helix-like DNA-binding domain superfamily/Winged helix DNA-binding domain"/>
    <property type="match status" value="1"/>
</dbReference>
<evidence type="ECO:0000256" key="2">
    <source>
        <dbReference type="ARBA" id="ARBA00023015"/>
    </source>
</evidence>
<dbReference type="InterPro" id="IPR007627">
    <property type="entry name" value="RNA_pol_sigma70_r2"/>
</dbReference>
<dbReference type="PANTHER" id="PTHR43133:SF8">
    <property type="entry name" value="RNA POLYMERASE SIGMA FACTOR HI_1459-RELATED"/>
    <property type="match status" value="1"/>
</dbReference>
<keyword evidence="3" id="KW-0731">Sigma factor</keyword>
<reference evidence="9 10" key="1">
    <citation type="submission" date="2016-10" db="EMBL/GenBank/DDBJ databases">
        <authorList>
            <person name="Varghese N."/>
            <person name="Submissions S."/>
        </authorList>
    </citation>
    <scope>NUCLEOTIDE SEQUENCE [LARGE SCALE GENOMIC DNA]</scope>
    <source>
        <strain evidence="9 10">DSM 16525</strain>
    </source>
</reference>
<feature type="region of interest" description="Disordered" evidence="6">
    <location>
        <begin position="31"/>
        <end position="50"/>
    </location>
</feature>
<dbReference type="SUPFAM" id="SSF88946">
    <property type="entry name" value="Sigma2 domain of RNA polymerase sigma factors"/>
    <property type="match status" value="1"/>
</dbReference>
<feature type="region of interest" description="Disordered" evidence="6">
    <location>
        <begin position="1"/>
        <end position="20"/>
    </location>
</feature>
<comment type="caution">
    <text evidence="9">The sequence shown here is derived from an EMBL/GenBank/DDBJ whole genome shotgun (WGS) entry which is preliminary data.</text>
</comment>
<gene>
    <name evidence="9" type="ORF">SAMN05443572_111142</name>
</gene>
<dbReference type="InterPro" id="IPR036388">
    <property type="entry name" value="WH-like_DNA-bd_sf"/>
</dbReference>
<feature type="region of interest" description="Disordered" evidence="6">
    <location>
        <begin position="143"/>
        <end position="163"/>
    </location>
</feature>
<dbReference type="EMBL" id="FOIB01000011">
    <property type="protein sequence ID" value="SEU36272.1"/>
    <property type="molecule type" value="Genomic_DNA"/>
</dbReference>
<keyword evidence="10" id="KW-1185">Reference proteome</keyword>
<dbReference type="Gene3D" id="1.10.1740.10">
    <property type="match status" value="1"/>
</dbReference>